<organism evidence="2 3">
    <name type="scientific">Vibrio neptunius</name>
    <dbReference type="NCBI Taxonomy" id="170651"/>
    <lineage>
        <taxon>Bacteria</taxon>
        <taxon>Pseudomonadati</taxon>
        <taxon>Pseudomonadota</taxon>
        <taxon>Gammaproteobacteria</taxon>
        <taxon>Vibrionales</taxon>
        <taxon>Vibrionaceae</taxon>
        <taxon>Vibrio</taxon>
    </lineage>
</organism>
<reference evidence="2 3" key="1">
    <citation type="submission" date="2021-02" db="EMBL/GenBank/DDBJ databases">
        <title>Draft Genome Sequences of 5 Vibrio neptunius Strains Isolated From of Bivalve Hatcheries.</title>
        <authorList>
            <person name="Galvis F."/>
            <person name="Barja J.L."/>
            <person name="Lemos M.L."/>
            <person name="Balado M."/>
        </authorList>
    </citation>
    <scope>NUCLEOTIDE SEQUENCE [LARGE SCALE GENOMIC DNA]</scope>
    <source>
        <strain evidence="2 3">PP-145.98</strain>
    </source>
</reference>
<dbReference type="Proteomes" id="UP000779070">
    <property type="component" value="Unassembled WGS sequence"/>
</dbReference>
<dbReference type="RefSeq" id="WP_206369532.1">
    <property type="nucleotide sequence ID" value="NZ_CAWPTM010000156.1"/>
</dbReference>
<keyword evidence="3" id="KW-1185">Reference proteome</keyword>
<protein>
    <submittedName>
        <fullName evidence="2">Uncharacterized protein</fullName>
    </submittedName>
</protein>
<sequence length="246" mass="28655">MILFNTTRRITTVIKVLLILICGVLYPYTSQSSQKKVINELDLRGVSEYLEQSYRLERLSSPFNSYVYIRNENNCGVLSKIDHDKARILSLPDESVIALCGDISYFGNTILLYDKPMGFGGRIEYSFKLNKKEIKLENMYFSDNLGNYYSILDNKEMMISYDEDPRKRKLVAIKSNSKTIWLYDIKKEKSGEKIITKLKEISIKENEDIIVSGATEEYMESEFFVFYKLESDRFQGYVLESDITLN</sequence>
<accession>A0ABS3A1N0</accession>
<gene>
    <name evidence="2" type="ORF">JYA62_08320</name>
</gene>
<keyword evidence="1" id="KW-0812">Transmembrane</keyword>
<feature type="transmembrane region" description="Helical" evidence="1">
    <location>
        <begin position="12"/>
        <end position="29"/>
    </location>
</feature>
<evidence type="ECO:0000256" key="1">
    <source>
        <dbReference type="SAM" id="Phobius"/>
    </source>
</evidence>
<evidence type="ECO:0000313" key="2">
    <source>
        <dbReference type="EMBL" id="MBN3577681.1"/>
    </source>
</evidence>
<dbReference type="EMBL" id="JAFHLB010000008">
    <property type="protein sequence ID" value="MBN3577681.1"/>
    <property type="molecule type" value="Genomic_DNA"/>
</dbReference>
<evidence type="ECO:0000313" key="3">
    <source>
        <dbReference type="Proteomes" id="UP000779070"/>
    </source>
</evidence>
<keyword evidence="1" id="KW-1133">Transmembrane helix</keyword>
<keyword evidence="1" id="KW-0472">Membrane</keyword>
<comment type="caution">
    <text evidence="2">The sequence shown here is derived from an EMBL/GenBank/DDBJ whole genome shotgun (WGS) entry which is preliminary data.</text>
</comment>
<name>A0ABS3A1N0_9VIBR</name>
<proteinExistence type="predicted"/>